<gene>
    <name evidence="4" type="ORF">B2G88_14725</name>
</gene>
<protein>
    <submittedName>
        <fullName evidence="4">Peroxiredoxin</fullName>
    </submittedName>
</protein>
<organism evidence="4 5">
    <name type="scientific">Natronolimnobius baerhuensis</name>
    <dbReference type="NCBI Taxonomy" id="253108"/>
    <lineage>
        <taxon>Archaea</taxon>
        <taxon>Methanobacteriati</taxon>
        <taxon>Methanobacteriota</taxon>
        <taxon>Stenosarchaea group</taxon>
        <taxon>Halobacteria</taxon>
        <taxon>Halobacteriales</taxon>
        <taxon>Natrialbaceae</taxon>
        <taxon>Natronolimnobius</taxon>
    </lineage>
</organism>
<sequence length="173" mass="19013">MPAFDVVDLEPASHPDPGEDAPAFTRPLVTDEFWTDRSLSSVVAEAERTILVFTPMIGSFLATYVWDELAERGWAAASETQLVGVSAANPYTATRFLEENDLEARIFADPANDVARAYGIEHDVDGMAGISEPRPAIIALDSDGTVEYAWAADEWPEFPDYDALEDELDLDLE</sequence>
<comment type="caution">
    <text evidence="4">The sequence shown here is derived from an EMBL/GenBank/DDBJ whole genome shotgun (WGS) entry which is preliminary data.</text>
</comment>
<evidence type="ECO:0000256" key="1">
    <source>
        <dbReference type="ARBA" id="ARBA00023284"/>
    </source>
</evidence>
<dbReference type="PANTHER" id="PTHR43110:SF1">
    <property type="entry name" value="THIOL PEROXIDASE"/>
    <property type="match status" value="1"/>
</dbReference>
<dbReference type="GO" id="GO:0016491">
    <property type="term" value="F:oxidoreductase activity"/>
    <property type="evidence" value="ECO:0007669"/>
    <property type="project" value="InterPro"/>
</dbReference>
<dbReference type="RefSeq" id="WP_087715175.1">
    <property type="nucleotide sequence ID" value="NZ_MWPH01000003.1"/>
</dbReference>
<feature type="region of interest" description="Disordered" evidence="2">
    <location>
        <begin position="1"/>
        <end position="23"/>
    </location>
</feature>
<keyword evidence="5" id="KW-1185">Reference proteome</keyword>
<dbReference type="InterPro" id="IPR036249">
    <property type="entry name" value="Thioredoxin-like_sf"/>
</dbReference>
<dbReference type="GO" id="GO:0016209">
    <property type="term" value="F:antioxidant activity"/>
    <property type="evidence" value="ECO:0007669"/>
    <property type="project" value="InterPro"/>
</dbReference>
<dbReference type="PANTHER" id="PTHR43110">
    <property type="entry name" value="THIOL PEROXIDASE"/>
    <property type="match status" value="1"/>
</dbReference>
<evidence type="ECO:0000256" key="2">
    <source>
        <dbReference type="SAM" id="MobiDB-lite"/>
    </source>
</evidence>
<evidence type="ECO:0000313" key="4">
    <source>
        <dbReference type="EMBL" id="OVE83679.1"/>
    </source>
</evidence>
<dbReference type="EMBL" id="MWPH01000003">
    <property type="protein sequence ID" value="OVE83679.1"/>
    <property type="molecule type" value="Genomic_DNA"/>
</dbReference>
<dbReference type="OrthoDB" id="334647at2157"/>
<dbReference type="InterPro" id="IPR050455">
    <property type="entry name" value="Tpx_Peroxidase_subfamily"/>
</dbReference>
<evidence type="ECO:0000259" key="3">
    <source>
        <dbReference type="Pfam" id="PF00578"/>
    </source>
</evidence>
<reference evidence="4 5" key="1">
    <citation type="submission" date="2017-02" db="EMBL/GenBank/DDBJ databases">
        <title>Natronthermophilus aegyptiacus gen. nov.,sp. nov., an aerobic, extremely halophilic alkalithermophilic archaeon isolated from the athalassohaline Wadi An Natrun, Egypt.</title>
        <authorList>
            <person name="Zhao B."/>
        </authorList>
    </citation>
    <scope>NUCLEOTIDE SEQUENCE [LARGE SCALE GENOMIC DNA]</scope>
    <source>
        <strain evidence="4 5">CGMCC 1.3597</strain>
    </source>
</reference>
<proteinExistence type="predicted"/>
<dbReference type="Gene3D" id="3.40.30.10">
    <property type="entry name" value="Glutaredoxin"/>
    <property type="match status" value="1"/>
</dbReference>
<dbReference type="Pfam" id="PF00578">
    <property type="entry name" value="AhpC-TSA"/>
    <property type="match status" value="1"/>
</dbReference>
<dbReference type="SUPFAM" id="SSF52833">
    <property type="entry name" value="Thioredoxin-like"/>
    <property type="match status" value="1"/>
</dbReference>
<feature type="domain" description="Alkyl hydroperoxide reductase subunit C/ Thiol specific antioxidant" evidence="3">
    <location>
        <begin position="17"/>
        <end position="148"/>
    </location>
</feature>
<dbReference type="Proteomes" id="UP000196084">
    <property type="component" value="Unassembled WGS sequence"/>
</dbReference>
<accession>A0A202E619</accession>
<keyword evidence="1" id="KW-0676">Redox-active center</keyword>
<dbReference type="AlphaFoldDB" id="A0A202E619"/>
<evidence type="ECO:0000313" key="5">
    <source>
        <dbReference type="Proteomes" id="UP000196084"/>
    </source>
</evidence>
<name>A0A202E619_9EURY</name>
<dbReference type="InterPro" id="IPR000866">
    <property type="entry name" value="AhpC/TSA"/>
</dbReference>